<dbReference type="PANTHER" id="PTHR47447:SF17">
    <property type="entry name" value="OS12G0638900 PROTEIN"/>
    <property type="match status" value="1"/>
</dbReference>
<evidence type="ECO:0000313" key="3">
    <source>
        <dbReference type="EMBL" id="CAK0834888.1"/>
    </source>
</evidence>
<evidence type="ECO:0000313" key="4">
    <source>
        <dbReference type="Proteomes" id="UP001189429"/>
    </source>
</evidence>
<dbReference type="InterPro" id="IPR002885">
    <property type="entry name" value="PPR_rpt"/>
</dbReference>
<evidence type="ECO:0008006" key="5">
    <source>
        <dbReference type="Google" id="ProtNLM"/>
    </source>
</evidence>
<organism evidence="3 4">
    <name type="scientific">Prorocentrum cordatum</name>
    <dbReference type="NCBI Taxonomy" id="2364126"/>
    <lineage>
        <taxon>Eukaryota</taxon>
        <taxon>Sar</taxon>
        <taxon>Alveolata</taxon>
        <taxon>Dinophyceae</taxon>
        <taxon>Prorocentrales</taxon>
        <taxon>Prorocentraceae</taxon>
        <taxon>Prorocentrum</taxon>
    </lineage>
</organism>
<dbReference type="PANTHER" id="PTHR47447">
    <property type="entry name" value="OS03G0856100 PROTEIN"/>
    <property type="match status" value="1"/>
</dbReference>
<name>A0ABN9SSB2_9DINO</name>
<dbReference type="NCBIfam" id="TIGR00756">
    <property type="entry name" value="PPR"/>
    <property type="match status" value="1"/>
</dbReference>
<feature type="repeat" description="PPR" evidence="2">
    <location>
        <begin position="48"/>
        <end position="82"/>
    </location>
</feature>
<evidence type="ECO:0000256" key="1">
    <source>
        <dbReference type="ARBA" id="ARBA00022737"/>
    </source>
</evidence>
<dbReference type="Proteomes" id="UP001189429">
    <property type="component" value="Unassembled WGS sequence"/>
</dbReference>
<dbReference type="EMBL" id="CAUYUJ010012936">
    <property type="protein sequence ID" value="CAK0834888.1"/>
    <property type="molecule type" value="Genomic_DNA"/>
</dbReference>
<keyword evidence="1" id="KW-0677">Repeat</keyword>
<sequence>MLFREMREAKLGSSVSYSTGVSACEKVGQWQRALSMICKMCEAGLQPDTISCSAGISACGGHGQWQRALPLLGELREARLEPDVIALSAGIGACERGGQWHRTLQLLSEVCGDRLMSSACVRGGHRRRTPCPRHTK</sequence>
<dbReference type="PROSITE" id="PS51375">
    <property type="entry name" value="PPR"/>
    <property type="match status" value="2"/>
</dbReference>
<keyword evidence="4" id="KW-1185">Reference proteome</keyword>
<dbReference type="Pfam" id="PF13812">
    <property type="entry name" value="PPR_3"/>
    <property type="match status" value="1"/>
</dbReference>
<dbReference type="Gene3D" id="1.25.40.10">
    <property type="entry name" value="Tetratricopeptide repeat domain"/>
    <property type="match status" value="1"/>
</dbReference>
<reference evidence="3" key="1">
    <citation type="submission" date="2023-10" db="EMBL/GenBank/DDBJ databases">
        <authorList>
            <person name="Chen Y."/>
            <person name="Shah S."/>
            <person name="Dougan E. K."/>
            <person name="Thang M."/>
            <person name="Chan C."/>
        </authorList>
    </citation>
    <scope>NUCLEOTIDE SEQUENCE [LARGE SCALE GENOMIC DNA]</scope>
</reference>
<dbReference type="InterPro" id="IPR011990">
    <property type="entry name" value="TPR-like_helical_dom_sf"/>
</dbReference>
<proteinExistence type="predicted"/>
<comment type="caution">
    <text evidence="3">The sequence shown here is derived from an EMBL/GenBank/DDBJ whole genome shotgun (WGS) entry which is preliminary data.</text>
</comment>
<feature type="repeat" description="PPR" evidence="2">
    <location>
        <begin position="13"/>
        <end position="47"/>
    </location>
</feature>
<gene>
    <name evidence="3" type="ORF">PCOR1329_LOCUS32164</name>
</gene>
<dbReference type="PROSITE" id="PS51257">
    <property type="entry name" value="PROKAR_LIPOPROTEIN"/>
    <property type="match status" value="1"/>
</dbReference>
<accession>A0ABN9SSB2</accession>
<protein>
    <recommendedName>
        <fullName evidence="5">Pentatricopeptide repeat-containing protein</fullName>
    </recommendedName>
</protein>
<evidence type="ECO:0000256" key="2">
    <source>
        <dbReference type="PROSITE-ProRule" id="PRU00708"/>
    </source>
</evidence>